<dbReference type="Pfam" id="PF10303">
    <property type="entry name" value="DUF2408"/>
    <property type="match status" value="1"/>
</dbReference>
<protein>
    <recommendedName>
        <fullName evidence="3">Tubulin-specific chaperone A</fullName>
    </recommendedName>
</protein>
<dbReference type="InterPro" id="IPR018810">
    <property type="entry name" value="UPF0662"/>
</dbReference>
<name>A0ABQ8FN26_9FUNG</name>
<accession>A0ABQ8FN26</accession>
<proteinExistence type="predicted"/>
<keyword evidence="2" id="KW-1185">Reference proteome</keyword>
<evidence type="ECO:0008006" key="3">
    <source>
        <dbReference type="Google" id="ProtNLM"/>
    </source>
</evidence>
<sequence>MTRAKEIESQVEEICKKLKSLQEKGGFTEKEVSSLQKQLHAIDEKWNDGAIREDDGSIAPGQAEISDLLNEAHEMISDLLDQLPDEAGEN</sequence>
<organism evidence="1 2">
    <name type="scientific">Batrachochytrium salamandrivorans</name>
    <dbReference type="NCBI Taxonomy" id="1357716"/>
    <lineage>
        <taxon>Eukaryota</taxon>
        <taxon>Fungi</taxon>
        <taxon>Fungi incertae sedis</taxon>
        <taxon>Chytridiomycota</taxon>
        <taxon>Chytridiomycota incertae sedis</taxon>
        <taxon>Chytridiomycetes</taxon>
        <taxon>Rhizophydiales</taxon>
        <taxon>Rhizophydiales incertae sedis</taxon>
        <taxon>Batrachochytrium</taxon>
    </lineage>
</organism>
<dbReference type="EMBL" id="JAFCIX010000017">
    <property type="protein sequence ID" value="KAH6601112.1"/>
    <property type="molecule type" value="Genomic_DNA"/>
</dbReference>
<reference evidence="1 2" key="1">
    <citation type="submission" date="2021-02" db="EMBL/GenBank/DDBJ databases">
        <title>Variation within the Batrachochytrium salamandrivorans European outbreak.</title>
        <authorList>
            <person name="Kelly M."/>
            <person name="Pasmans F."/>
            <person name="Shea T.P."/>
            <person name="Munoz J.F."/>
            <person name="Carranza S."/>
            <person name="Cuomo C.A."/>
            <person name="Martel A."/>
        </authorList>
    </citation>
    <scope>NUCLEOTIDE SEQUENCE [LARGE SCALE GENOMIC DNA]</scope>
    <source>
        <strain evidence="1 2">AMFP18/2</strain>
    </source>
</reference>
<evidence type="ECO:0000313" key="1">
    <source>
        <dbReference type="EMBL" id="KAH6601112.1"/>
    </source>
</evidence>
<dbReference type="Proteomes" id="UP001648503">
    <property type="component" value="Unassembled WGS sequence"/>
</dbReference>
<gene>
    <name evidence="1" type="ORF">BASA50_001790</name>
</gene>
<comment type="caution">
    <text evidence="1">The sequence shown here is derived from an EMBL/GenBank/DDBJ whole genome shotgun (WGS) entry which is preliminary data.</text>
</comment>
<evidence type="ECO:0000313" key="2">
    <source>
        <dbReference type="Proteomes" id="UP001648503"/>
    </source>
</evidence>